<evidence type="ECO:0000256" key="9">
    <source>
        <dbReference type="ARBA" id="ARBA00023065"/>
    </source>
</evidence>
<comment type="subcellular location">
    <subcellularLocation>
        <location evidence="1 14">Cell outer membrane</location>
        <topology evidence="1 14">Multi-pass membrane protein</topology>
    </subcellularLocation>
</comment>
<dbReference type="OrthoDB" id="9758472at2"/>
<dbReference type="Pfam" id="PF07715">
    <property type="entry name" value="Plug"/>
    <property type="match status" value="1"/>
</dbReference>
<dbReference type="InterPro" id="IPR013784">
    <property type="entry name" value="Carb-bd-like_fold"/>
</dbReference>
<dbReference type="STRING" id="1237149.C900_05023"/>
<organism evidence="19 20">
    <name type="scientific">Fulvivirga imtechensis AK7</name>
    <dbReference type="NCBI Taxonomy" id="1237149"/>
    <lineage>
        <taxon>Bacteria</taxon>
        <taxon>Pseudomonadati</taxon>
        <taxon>Bacteroidota</taxon>
        <taxon>Cytophagia</taxon>
        <taxon>Cytophagales</taxon>
        <taxon>Fulvivirgaceae</taxon>
        <taxon>Fulvivirga</taxon>
    </lineage>
</organism>
<keyword evidence="3 14" id="KW-0813">Transport</keyword>
<dbReference type="SUPFAM" id="SSF49452">
    <property type="entry name" value="Starch-binding domain-like"/>
    <property type="match status" value="1"/>
</dbReference>
<dbReference type="NCBIfam" id="TIGR01783">
    <property type="entry name" value="TonB-siderophor"/>
    <property type="match status" value="1"/>
</dbReference>
<evidence type="ECO:0000256" key="12">
    <source>
        <dbReference type="ARBA" id="ARBA00023170"/>
    </source>
</evidence>
<dbReference type="InterPro" id="IPR010105">
    <property type="entry name" value="TonB_sidphr_rcpt"/>
</dbReference>
<dbReference type="PROSITE" id="PS52016">
    <property type="entry name" value="TONB_DEPENDENT_REC_3"/>
    <property type="match status" value="1"/>
</dbReference>
<dbReference type="GO" id="GO:0015344">
    <property type="term" value="F:siderophore uptake transmembrane transporter activity"/>
    <property type="evidence" value="ECO:0007669"/>
    <property type="project" value="TreeGrafter"/>
</dbReference>
<dbReference type="PANTHER" id="PTHR32552:SF68">
    <property type="entry name" value="FERRICHROME OUTER MEMBRANE TRANSPORTER_PHAGE RECEPTOR"/>
    <property type="match status" value="1"/>
</dbReference>
<dbReference type="Gene3D" id="2.60.40.1120">
    <property type="entry name" value="Carboxypeptidase-like, regulatory domain"/>
    <property type="match status" value="1"/>
</dbReference>
<dbReference type="PATRIC" id="fig|1237149.3.peg.4491"/>
<reference evidence="19 20" key="1">
    <citation type="submission" date="2012-12" db="EMBL/GenBank/DDBJ databases">
        <title>Genome assembly of Fulvivirga imtechensis AK7.</title>
        <authorList>
            <person name="Nupur N."/>
            <person name="Khatri I."/>
            <person name="Kumar R."/>
            <person name="Subramanian S."/>
            <person name="Pinnaka A."/>
        </authorList>
    </citation>
    <scope>NUCLEOTIDE SEQUENCE [LARGE SCALE GENOMIC DNA]</scope>
    <source>
        <strain evidence="19 20">AK7</strain>
    </source>
</reference>
<keyword evidence="13 14" id="KW-0998">Cell outer membrane</keyword>
<feature type="domain" description="TonB-dependent receptor-like beta-barrel" evidence="17">
    <location>
        <begin position="340"/>
        <end position="750"/>
    </location>
</feature>
<keyword evidence="4 14" id="KW-1134">Transmembrane beta strand</keyword>
<dbReference type="PANTHER" id="PTHR32552">
    <property type="entry name" value="FERRICHROME IRON RECEPTOR-RELATED"/>
    <property type="match status" value="1"/>
</dbReference>
<keyword evidence="5" id="KW-0410">Iron transport</keyword>
<evidence type="ECO:0000256" key="7">
    <source>
        <dbReference type="ARBA" id="ARBA00022729"/>
    </source>
</evidence>
<dbReference type="eggNOG" id="COG4773">
    <property type="taxonomic scope" value="Bacteria"/>
</dbReference>
<protein>
    <submittedName>
        <fullName evidence="19">TonB-dependent siderophore receptor</fullName>
    </submittedName>
</protein>
<dbReference type="AlphaFoldDB" id="L8JKN3"/>
<dbReference type="SUPFAM" id="SSF56935">
    <property type="entry name" value="Porins"/>
    <property type="match status" value="1"/>
</dbReference>
<dbReference type="CDD" id="cd01347">
    <property type="entry name" value="ligand_gated_channel"/>
    <property type="match status" value="1"/>
</dbReference>
<dbReference type="InterPro" id="IPR039426">
    <property type="entry name" value="TonB-dep_rcpt-like"/>
</dbReference>
<dbReference type="Gene3D" id="2.170.130.10">
    <property type="entry name" value="TonB-dependent receptor, plug domain"/>
    <property type="match status" value="1"/>
</dbReference>
<comment type="caution">
    <text evidence="19">The sequence shown here is derived from an EMBL/GenBank/DDBJ whole genome shotgun (WGS) entry which is preliminary data.</text>
</comment>
<evidence type="ECO:0000256" key="15">
    <source>
        <dbReference type="RuleBase" id="RU003357"/>
    </source>
</evidence>
<evidence type="ECO:0000256" key="13">
    <source>
        <dbReference type="ARBA" id="ARBA00023237"/>
    </source>
</evidence>
<evidence type="ECO:0000256" key="16">
    <source>
        <dbReference type="SAM" id="SignalP"/>
    </source>
</evidence>
<sequence>MKKYLLLLLTFIFCHYAYTQTGNIIGSVKTSDGKPAAYVNIGLKGTTKGASTNNEGYYEIKNVKEGTYTLIASFVGLKTQELQITVTAGQTTSVSQVVLEENYERLREVIVYGAQSNSYTTDIPSKTLRINTPLVEIPQNIQVIPQEVIEDQQSIDMLETVSRNVSGVQMIEHWGNFARINMRGFKIPAFRNGMNVEMPWGPLTEDMAIVERIEFVKGPAGFMLSSGEPGGLYNVVTKKPSRYQQKEVTLMMGSFNTLRSTVDVGGAFEEDGKLLYRLNLMGSTKGSHRGYEFNHRYTVAPSLRYEVSDKTSVSAEYIYQYSKMSVVGAAYVFSPTGFGDLPRDFTLAEPNIDPTDINEHNIFVTLNHQLSSQWAVTAQLGYLNYNQVGSSLWPESVEPNGDIIRGIGVWDALNESKLGQVFVNGEVKTGSIAHEILAGVDIGHKDYFADWFQGGPLAGSVPFNVYNPQHGVPSDSIPVFDRSRSIRKRAYGSYPAISGQRYSSLYAQDELSLFDNKVRLSLALRYTAYSGWTYGQSTDDDVLTPRVGLSISVAKNTSVYGLYDQSFIPQAGASFDGEAFEPVKAKNLEAGIKRSWFDGRWNSTLAVYQITKDNVLTGDPENPNFSIQLGQVQSKGFEFDVQGEVVKGLQVVLNYANTNVEVTEDTNEALIGTRVAGHSRHITNGWLHYRLPDNIFNGLGVSLGYQYQVDRSSWNWGADNESVLPDYFRLDGAVSWQNDDFNIAINVNNLLNEYLYSGSAYATYYYWQTEPGTNFRVNLAYKF</sequence>
<evidence type="ECO:0000256" key="2">
    <source>
        <dbReference type="ARBA" id="ARBA00009810"/>
    </source>
</evidence>
<evidence type="ECO:0000256" key="8">
    <source>
        <dbReference type="ARBA" id="ARBA00023004"/>
    </source>
</evidence>
<evidence type="ECO:0000256" key="10">
    <source>
        <dbReference type="ARBA" id="ARBA00023077"/>
    </source>
</evidence>
<evidence type="ECO:0000256" key="11">
    <source>
        <dbReference type="ARBA" id="ARBA00023136"/>
    </source>
</evidence>
<dbReference type="Proteomes" id="UP000011135">
    <property type="component" value="Unassembled WGS sequence"/>
</dbReference>
<keyword evidence="20" id="KW-1185">Reference proteome</keyword>
<dbReference type="GO" id="GO:0038023">
    <property type="term" value="F:signaling receptor activity"/>
    <property type="evidence" value="ECO:0007669"/>
    <property type="project" value="InterPro"/>
</dbReference>
<keyword evidence="8" id="KW-0408">Iron</keyword>
<keyword evidence="12 19" id="KW-0675">Receptor</keyword>
<keyword evidence="9" id="KW-0406">Ion transport</keyword>
<evidence type="ECO:0000256" key="4">
    <source>
        <dbReference type="ARBA" id="ARBA00022452"/>
    </source>
</evidence>
<dbReference type="InterPro" id="IPR012910">
    <property type="entry name" value="Plug_dom"/>
</dbReference>
<evidence type="ECO:0000256" key="5">
    <source>
        <dbReference type="ARBA" id="ARBA00022496"/>
    </source>
</evidence>
<name>L8JKN3_9BACT</name>
<proteinExistence type="inferred from homology"/>
<dbReference type="GO" id="GO:0030246">
    <property type="term" value="F:carbohydrate binding"/>
    <property type="evidence" value="ECO:0007669"/>
    <property type="project" value="InterPro"/>
</dbReference>
<accession>L8JKN3</accession>
<evidence type="ECO:0000256" key="3">
    <source>
        <dbReference type="ARBA" id="ARBA00022448"/>
    </source>
</evidence>
<dbReference type="InterPro" id="IPR037066">
    <property type="entry name" value="Plug_dom_sf"/>
</dbReference>
<dbReference type="Pfam" id="PF00593">
    <property type="entry name" value="TonB_dep_Rec_b-barrel"/>
    <property type="match status" value="1"/>
</dbReference>
<dbReference type="GO" id="GO:0009279">
    <property type="term" value="C:cell outer membrane"/>
    <property type="evidence" value="ECO:0007669"/>
    <property type="project" value="UniProtKB-SubCell"/>
</dbReference>
<dbReference type="GO" id="GO:0015891">
    <property type="term" value="P:siderophore transport"/>
    <property type="evidence" value="ECO:0007669"/>
    <property type="project" value="InterPro"/>
</dbReference>
<feature type="chain" id="PRO_5003993240" evidence="16">
    <location>
        <begin position="20"/>
        <end position="783"/>
    </location>
</feature>
<gene>
    <name evidence="19" type="ORF">C900_05023</name>
</gene>
<dbReference type="Gene3D" id="2.40.170.20">
    <property type="entry name" value="TonB-dependent receptor, beta-barrel domain"/>
    <property type="match status" value="1"/>
</dbReference>
<dbReference type="InterPro" id="IPR000531">
    <property type="entry name" value="Beta-barrel_TonB"/>
</dbReference>
<evidence type="ECO:0000256" key="14">
    <source>
        <dbReference type="PROSITE-ProRule" id="PRU01360"/>
    </source>
</evidence>
<evidence type="ECO:0000313" key="20">
    <source>
        <dbReference type="Proteomes" id="UP000011135"/>
    </source>
</evidence>
<evidence type="ECO:0000259" key="18">
    <source>
        <dbReference type="Pfam" id="PF07715"/>
    </source>
</evidence>
<evidence type="ECO:0000256" key="6">
    <source>
        <dbReference type="ARBA" id="ARBA00022692"/>
    </source>
</evidence>
<evidence type="ECO:0000256" key="1">
    <source>
        <dbReference type="ARBA" id="ARBA00004571"/>
    </source>
</evidence>
<comment type="similarity">
    <text evidence="2 14 15">Belongs to the TonB-dependent receptor family.</text>
</comment>
<keyword evidence="6 14" id="KW-0812">Transmembrane</keyword>
<dbReference type="EMBL" id="AMZN01000072">
    <property type="protein sequence ID" value="ELR69491.1"/>
    <property type="molecule type" value="Genomic_DNA"/>
</dbReference>
<evidence type="ECO:0000259" key="17">
    <source>
        <dbReference type="Pfam" id="PF00593"/>
    </source>
</evidence>
<dbReference type="Pfam" id="PF13715">
    <property type="entry name" value="CarbopepD_reg_2"/>
    <property type="match status" value="1"/>
</dbReference>
<dbReference type="InterPro" id="IPR036942">
    <property type="entry name" value="Beta-barrel_TonB_sf"/>
</dbReference>
<keyword evidence="10 15" id="KW-0798">TonB box</keyword>
<feature type="domain" description="TonB-dependent receptor plug" evidence="18">
    <location>
        <begin position="134"/>
        <end position="231"/>
    </location>
</feature>
<keyword evidence="7 16" id="KW-0732">Signal</keyword>
<keyword evidence="11 14" id="KW-0472">Membrane</keyword>
<evidence type="ECO:0000313" key="19">
    <source>
        <dbReference type="EMBL" id="ELR69491.1"/>
    </source>
</evidence>
<dbReference type="RefSeq" id="WP_009582182.1">
    <property type="nucleotide sequence ID" value="NZ_AMZN01000072.1"/>
</dbReference>
<feature type="signal peptide" evidence="16">
    <location>
        <begin position="1"/>
        <end position="19"/>
    </location>
</feature>